<dbReference type="Proteomes" id="UP000194127">
    <property type="component" value="Unassembled WGS sequence"/>
</dbReference>
<dbReference type="AlphaFoldDB" id="A0A1X6MNK8"/>
<dbReference type="GeneID" id="36322872"/>
<sequence length="72" mass="7830">MGTLLRLAASENADYDVLLHVLYNSLGLTTSSCTELLSVCSYIHFSHLSGTQYAKPSMSAFSQRQADLSRSA</sequence>
<evidence type="ECO:0000313" key="2">
    <source>
        <dbReference type="Proteomes" id="UP000194127"/>
    </source>
</evidence>
<dbReference type="PROSITE" id="PS51257">
    <property type="entry name" value="PROKAR_LIPOPROTEIN"/>
    <property type="match status" value="1"/>
</dbReference>
<dbReference type="RefSeq" id="XP_024334808.1">
    <property type="nucleotide sequence ID" value="XM_024477922.1"/>
</dbReference>
<accession>A0A1X6MNK8</accession>
<protein>
    <submittedName>
        <fullName evidence="1">Uncharacterized protein</fullName>
    </submittedName>
</protein>
<keyword evidence="2" id="KW-1185">Reference proteome</keyword>
<dbReference type="EMBL" id="KZ110606">
    <property type="protein sequence ID" value="OSX58014.1"/>
    <property type="molecule type" value="Genomic_DNA"/>
</dbReference>
<evidence type="ECO:0000313" key="1">
    <source>
        <dbReference type="EMBL" id="OSX58014.1"/>
    </source>
</evidence>
<reference evidence="1 2" key="1">
    <citation type="submission" date="2017-04" db="EMBL/GenBank/DDBJ databases">
        <title>Genome Sequence of the Model Brown-Rot Fungus Postia placenta SB12.</title>
        <authorList>
            <consortium name="DOE Joint Genome Institute"/>
            <person name="Gaskell J."/>
            <person name="Kersten P."/>
            <person name="Larrondo L.F."/>
            <person name="Canessa P."/>
            <person name="Martinez D."/>
            <person name="Hibbett D."/>
            <person name="Schmoll M."/>
            <person name="Kubicek C.P."/>
            <person name="Martinez A.T."/>
            <person name="Yadav J."/>
            <person name="Master E."/>
            <person name="Magnuson J.K."/>
            <person name="James T."/>
            <person name="Yaver D."/>
            <person name="Berka R."/>
            <person name="Labutti K."/>
            <person name="Lipzen A."/>
            <person name="Aerts A."/>
            <person name="Barry K."/>
            <person name="Henrissat B."/>
            <person name="Blanchette R."/>
            <person name="Grigoriev I."/>
            <person name="Cullen D."/>
        </authorList>
    </citation>
    <scope>NUCLEOTIDE SEQUENCE [LARGE SCALE GENOMIC DNA]</scope>
    <source>
        <strain evidence="1 2">MAD-698-R-SB12</strain>
    </source>
</reference>
<proteinExistence type="predicted"/>
<name>A0A1X6MNK8_9APHY</name>
<organism evidence="1 2">
    <name type="scientific">Postia placenta MAD-698-R-SB12</name>
    <dbReference type="NCBI Taxonomy" id="670580"/>
    <lineage>
        <taxon>Eukaryota</taxon>
        <taxon>Fungi</taxon>
        <taxon>Dikarya</taxon>
        <taxon>Basidiomycota</taxon>
        <taxon>Agaricomycotina</taxon>
        <taxon>Agaricomycetes</taxon>
        <taxon>Polyporales</taxon>
        <taxon>Adustoporiaceae</taxon>
        <taxon>Rhodonia</taxon>
    </lineage>
</organism>
<gene>
    <name evidence="1" type="ORF">POSPLADRAFT_1041504</name>
</gene>